<evidence type="ECO:0000256" key="11">
    <source>
        <dbReference type="PIRSR" id="PIRSR005096-3"/>
    </source>
</evidence>
<proteinExistence type="inferred from homology"/>
<evidence type="ECO:0000313" key="13">
    <source>
        <dbReference type="Proteomes" id="UP000774750"/>
    </source>
</evidence>
<dbReference type="GO" id="GO:0033499">
    <property type="term" value="P:galactose catabolic process via UDP-galactose, Leloir pathway"/>
    <property type="evidence" value="ECO:0007669"/>
    <property type="project" value="TreeGrafter"/>
</dbReference>
<gene>
    <name evidence="12" type="ORF">H6A12_08995</name>
</gene>
<name>A0A938X7F3_9FIRM</name>
<dbReference type="InterPro" id="IPR015443">
    <property type="entry name" value="Aldose_1-epimerase"/>
</dbReference>
<dbReference type="InterPro" id="IPR011013">
    <property type="entry name" value="Gal_mutarotase_sf_dom"/>
</dbReference>
<sequence>MTTIQSYAFGTAANGEPVRGFRLSNEKIEADIITLGAAVQSVRVPDRTGAMTDVCLGFSDVQGYETQTCFIGAVVGRYANRIGGASFSLNGKTYPLFKNDGEHHLHGGPTGFHTKNWDAQVCGETLVLSCKSADMEEGYPGNMTVWVTYALTEAGGLSISYEAQSDKDTVCNLTNHAYFNLSGDRCDTICTHEIKINADRFTRVDGGAIPTGELPEVAGTPFDFRDFHAIGARIDEENSDLQSVGGYDHNFVIRGEGFREAACVRCEETGVEMRVFTDLPGMQFYAGNFLDGSFVGKTGKPYEKRSGFCLETQYFPDSPNRPEFPCCVLKAGARFASKTVYEFEQF</sequence>
<feature type="binding site" evidence="10">
    <location>
        <position position="248"/>
    </location>
    <ligand>
        <name>beta-D-galactose</name>
        <dbReference type="ChEBI" id="CHEBI:27667"/>
    </ligand>
</feature>
<dbReference type="CDD" id="cd09019">
    <property type="entry name" value="galactose_mutarotase_like"/>
    <property type="match status" value="1"/>
</dbReference>
<dbReference type="RefSeq" id="WP_204447074.1">
    <property type="nucleotide sequence ID" value="NZ_JACJKY010000014.1"/>
</dbReference>
<comment type="catalytic activity">
    <reaction evidence="1 8">
        <text>alpha-D-glucose = beta-D-glucose</text>
        <dbReference type="Rhea" id="RHEA:10264"/>
        <dbReference type="ChEBI" id="CHEBI:15903"/>
        <dbReference type="ChEBI" id="CHEBI:17925"/>
        <dbReference type="EC" id="5.1.3.3"/>
    </reaction>
</comment>
<feature type="active site" description="Proton donor" evidence="9">
    <location>
        <position position="176"/>
    </location>
</feature>
<evidence type="ECO:0000256" key="7">
    <source>
        <dbReference type="ARBA" id="ARBA00023277"/>
    </source>
</evidence>
<dbReference type="SUPFAM" id="SSF74650">
    <property type="entry name" value="Galactose mutarotase-like"/>
    <property type="match status" value="1"/>
</dbReference>
<evidence type="ECO:0000256" key="4">
    <source>
        <dbReference type="ARBA" id="ARBA00013185"/>
    </source>
</evidence>
<dbReference type="PIRSF" id="PIRSF005096">
    <property type="entry name" value="GALM"/>
    <property type="match status" value="1"/>
</dbReference>
<dbReference type="InterPro" id="IPR018052">
    <property type="entry name" value="Ald1_epimerase_CS"/>
</dbReference>
<comment type="caution">
    <text evidence="12">The sequence shown here is derived from an EMBL/GenBank/DDBJ whole genome shotgun (WGS) entry which is preliminary data.</text>
</comment>
<dbReference type="GO" id="GO:0030246">
    <property type="term" value="F:carbohydrate binding"/>
    <property type="evidence" value="ECO:0007669"/>
    <property type="project" value="InterPro"/>
</dbReference>
<dbReference type="GO" id="GO:0006006">
    <property type="term" value="P:glucose metabolic process"/>
    <property type="evidence" value="ECO:0007669"/>
    <property type="project" value="TreeGrafter"/>
</dbReference>
<feature type="binding site" evidence="11">
    <location>
        <begin position="80"/>
        <end position="81"/>
    </location>
    <ligand>
        <name>beta-D-galactose</name>
        <dbReference type="ChEBI" id="CHEBI:27667"/>
    </ligand>
</feature>
<evidence type="ECO:0000256" key="10">
    <source>
        <dbReference type="PIRSR" id="PIRSR005096-2"/>
    </source>
</evidence>
<evidence type="ECO:0000256" key="2">
    <source>
        <dbReference type="ARBA" id="ARBA00005028"/>
    </source>
</evidence>
<dbReference type="PANTHER" id="PTHR10091">
    <property type="entry name" value="ALDOSE-1-EPIMERASE"/>
    <property type="match status" value="1"/>
</dbReference>
<evidence type="ECO:0000256" key="5">
    <source>
        <dbReference type="ARBA" id="ARBA00014165"/>
    </source>
</evidence>
<dbReference type="Gene3D" id="2.70.98.10">
    <property type="match status" value="1"/>
</dbReference>
<accession>A0A938X7F3</accession>
<evidence type="ECO:0000256" key="3">
    <source>
        <dbReference type="ARBA" id="ARBA00006206"/>
    </source>
</evidence>
<dbReference type="InterPro" id="IPR014718">
    <property type="entry name" value="GH-type_carb-bd"/>
</dbReference>
<keyword evidence="13" id="KW-1185">Reference proteome</keyword>
<dbReference type="InterPro" id="IPR008183">
    <property type="entry name" value="Aldose_1/G6P_1-epimerase"/>
</dbReference>
<comment type="similarity">
    <text evidence="3 8">Belongs to the aldose epimerase family.</text>
</comment>
<dbReference type="GO" id="GO:0005737">
    <property type="term" value="C:cytoplasm"/>
    <property type="evidence" value="ECO:0007669"/>
    <property type="project" value="TreeGrafter"/>
</dbReference>
<evidence type="ECO:0000256" key="1">
    <source>
        <dbReference type="ARBA" id="ARBA00001614"/>
    </source>
</evidence>
<evidence type="ECO:0000256" key="9">
    <source>
        <dbReference type="PIRSR" id="PIRSR005096-1"/>
    </source>
</evidence>
<dbReference type="PROSITE" id="PS00545">
    <property type="entry name" value="ALDOSE_1_EPIMERASE"/>
    <property type="match status" value="1"/>
</dbReference>
<dbReference type="PANTHER" id="PTHR10091:SF0">
    <property type="entry name" value="GALACTOSE MUTAROTASE"/>
    <property type="match status" value="1"/>
</dbReference>
<evidence type="ECO:0000256" key="6">
    <source>
        <dbReference type="ARBA" id="ARBA00023235"/>
    </source>
</evidence>
<protein>
    <recommendedName>
        <fullName evidence="5 8">Aldose 1-epimerase</fullName>
        <ecNumber evidence="4 8">5.1.3.3</ecNumber>
    </recommendedName>
</protein>
<keyword evidence="7 8" id="KW-0119">Carbohydrate metabolism</keyword>
<feature type="binding site" evidence="11">
    <location>
        <begin position="176"/>
        <end position="178"/>
    </location>
    <ligand>
        <name>beta-D-galactose</name>
        <dbReference type="ChEBI" id="CHEBI:27667"/>
    </ligand>
</feature>
<dbReference type="InterPro" id="IPR047215">
    <property type="entry name" value="Galactose_mutarotase-like"/>
</dbReference>
<organism evidence="12 13">
    <name type="scientific">Merdimmobilis hominis</name>
    <dbReference type="NCBI Taxonomy" id="2897707"/>
    <lineage>
        <taxon>Bacteria</taxon>
        <taxon>Bacillati</taxon>
        <taxon>Bacillota</taxon>
        <taxon>Clostridia</taxon>
        <taxon>Eubacteriales</taxon>
        <taxon>Oscillospiraceae</taxon>
        <taxon>Merdimmobilis</taxon>
    </lineage>
</organism>
<feature type="active site" description="Proton acceptor" evidence="9">
    <location>
        <position position="311"/>
    </location>
</feature>
<dbReference type="EMBL" id="JACJKY010000014">
    <property type="protein sequence ID" value="MBM6921290.1"/>
    <property type="molecule type" value="Genomic_DNA"/>
</dbReference>
<dbReference type="GO" id="GO:0004034">
    <property type="term" value="F:aldose 1-epimerase activity"/>
    <property type="evidence" value="ECO:0007669"/>
    <property type="project" value="UniProtKB-EC"/>
</dbReference>
<dbReference type="Pfam" id="PF01263">
    <property type="entry name" value="Aldose_epim"/>
    <property type="match status" value="1"/>
</dbReference>
<dbReference type="EC" id="5.1.3.3" evidence="4 8"/>
<evidence type="ECO:0000256" key="8">
    <source>
        <dbReference type="PIRNR" id="PIRNR005096"/>
    </source>
</evidence>
<comment type="pathway">
    <text evidence="2 8">Carbohydrate metabolism; hexose metabolism.</text>
</comment>
<keyword evidence="6 8" id="KW-0413">Isomerase</keyword>
<dbReference type="Proteomes" id="UP000774750">
    <property type="component" value="Unassembled WGS sequence"/>
</dbReference>
<dbReference type="NCBIfam" id="NF008277">
    <property type="entry name" value="PRK11055.1"/>
    <property type="match status" value="1"/>
</dbReference>
<evidence type="ECO:0000313" key="12">
    <source>
        <dbReference type="EMBL" id="MBM6921290.1"/>
    </source>
</evidence>
<reference evidence="12" key="1">
    <citation type="submission" date="2020-08" db="EMBL/GenBank/DDBJ databases">
        <authorList>
            <person name="Cejkova D."/>
            <person name="Kubasova T."/>
            <person name="Jahodarova E."/>
            <person name="Rychlik I."/>
        </authorList>
    </citation>
    <scope>NUCLEOTIDE SEQUENCE</scope>
    <source>
        <strain evidence="12">An559</strain>
    </source>
</reference>
<reference evidence="12" key="2">
    <citation type="journal article" date="2021" name="Sci. Rep.">
        <title>The distribution of antibiotic resistance genes in chicken gut microbiota commensals.</title>
        <authorList>
            <person name="Juricova H."/>
            <person name="Matiasovicova J."/>
            <person name="Kubasova T."/>
            <person name="Cejkova D."/>
            <person name="Rychlik I."/>
        </authorList>
    </citation>
    <scope>NUCLEOTIDE SEQUENCE</scope>
    <source>
        <strain evidence="12">An559</strain>
    </source>
</reference>
<dbReference type="AlphaFoldDB" id="A0A938X7F3"/>